<sequence>MYRKLFLSVLFTTVSLFSGLFAQEKKSNLHVGVMYPVSSNGKEAPAYSNEVSLHLLGGLSNEEEAVSFAGIFNKVNHNVKGVHIAGIGYHVGQKADGVLFSGVLNNYKSGKGVQLAGIANLAKEDVKGFQFGGIFNKAKRADGFQFAGIMNMTDSATLKGGQFSGIFNSANSVRGVQISGIANQVKDSVSGVQFAGIGNIAQNVKGSQFSGIFNKAKKVSGIQFAGILNIADSSDYPIAIINVIKNGEKSIGLSIDDQSNAIAAFRSGGKVLYGILGLGYNLKNKDEVYALQAGFGAHLWRMQQFQLNTELTHLTLTSFKKGDFYRNSLAVMPTYRIGNKIDVFLGGSVNYMSTGTEEGKGLTKNFLHSWNGKNSGNFQGLFLGYSAGLKLIL</sequence>
<evidence type="ECO:0000256" key="1">
    <source>
        <dbReference type="SAM" id="SignalP"/>
    </source>
</evidence>
<feature type="signal peptide" evidence="1">
    <location>
        <begin position="1"/>
        <end position="22"/>
    </location>
</feature>
<evidence type="ECO:0008006" key="4">
    <source>
        <dbReference type="Google" id="ProtNLM"/>
    </source>
</evidence>
<evidence type="ECO:0000313" key="2">
    <source>
        <dbReference type="EMBL" id="MFD1629269.1"/>
    </source>
</evidence>
<gene>
    <name evidence="2" type="ORF">ACFSAH_05225</name>
</gene>
<feature type="chain" id="PRO_5045615433" description="DUF5723 domain-containing protein" evidence="1">
    <location>
        <begin position="23"/>
        <end position="393"/>
    </location>
</feature>
<organism evidence="2 3">
    <name type="scientific">Pseudopedobacter beijingensis</name>
    <dbReference type="NCBI Taxonomy" id="1207056"/>
    <lineage>
        <taxon>Bacteria</taxon>
        <taxon>Pseudomonadati</taxon>
        <taxon>Bacteroidota</taxon>
        <taxon>Sphingobacteriia</taxon>
        <taxon>Sphingobacteriales</taxon>
        <taxon>Sphingobacteriaceae</taxon>
        <taxon>Pseudopedobacter</taxon>
    </lineage>
</organism>
<name>A0ABW4IBB4_9SPHI</name>
<reference evidence="3" key="1">
    <citation type="journal article" date="2019" name="Int. J. Syst. Evol. Microbiol.">
        <title>The Global Catalogue of Microorganisms (GCM) 10K type strain sequencing project: providing services to taxonomists for standard genome sequencing and annotation.</title>
        <authorList>
            <consortium name="The Broad Institute Genomics Platform"/>
            <consortium name="The Broad Institute Genome Sequencing Center for Infectious Disease"/>
            <person name="Wu L."/>
            <person name="Ma J."/>
        </authorList>
    </citation>
    <scope>NUCLEOTIDE SEQUENCE [LARGE SCALE GENOMIC DNA]</scope>
    <source>
        <strain evidence="3">CCUG 53762</strain>
    </source>
</reference>
<dbReference type="RefSeq" id="WP_379661650.1">
    <property type="nucleotide sequence ID" value="NZ_JBHUDG010000004.1"/>
</dbReference>
<keyword evidence="3" id="KW-1185">Reference proteome</keyword>
<evidence type="ECO:0000313" key="3">
    <source>
        <dbReference type="Proteomes" id="UP001597118"/>
    </source>
</evidence>
<proteinExistence type="predicted"/>
<dbReference type="Proteomes" id="UP001597118">
    <property type="component" value="Unassembled WGS sequence"/>
</dbReference>
<accession>A0ABW4IBB4</accession>
<dbReference type="EMBL" id="JBHUDG010000004">
    <property type="protein sequence ID" value="MFD1629269.1"/>
    <property type="molecule type" value="Genomic_DNA"/>
</dbReference>
<comment type="caution">
    <text evidence="2">The sequence shown here is derived from an EMBL/GenBank/DDBJ whole genome shotgun (WGS) entry which is preliminary data.</text>
</comment>
<keyword evidence="1" id="KW-0732">Signal</keyword>
<protein>
    <recommendedName>
        <fullName evidence="4">DUF5723 domain-containing protein</fullName>
    </recommendedName>
</protein>